<name>A0A5Q2RLF8_9ACTN</name>
<evidence type="ECO:0000256" key="3">
    <source>
        <dbReference type="ARBA" id="ARBA00023163"/>
    </source>
</evidence>
<dbReference type="PROSITE" id="PS51077">
    <property type="entry name" value="HTH_ICLR"/>
    <property type="match status" value="1"/>
</dbReference>
<dbReference type="GO" id="GO:0003700">
    <property type="term" value="F:DNA-binding transcription factor activity"/>
    <property type="evidence" value="ECO:0007669"/>
    <property type="project" value="TreeGrafter"/>
</dbReference>
<keyword evidence="7" id="KW-1185">Reference proteome</keyword>
<evidence type="ECO:0000256" key="1">
    <source>
        <dbReference type="ARBA" id="ARBA00023015"/>
    </source>
</evidence>
<proteinExistence type="predicted"/>
<organism evidence="6 7">
    <name type="scientific">Actinomarinicola tropica</name>
    <dbReference type="NCBI Taxonomy" id="2789776"/>
    <lineage>
        <taxon>Bacteria</taxon>
        <taxon>Bacillati</taxon>
        <taxon>Actinomycetota</taxon>
        <taxon>Acidimicrobiia</taxon>
        <taxon>Acidimicrobiales</taxon>
        <taxon>Iamiaceae</taxon>
        <taxon>Actinomarinicola</taxon>
    </lineage>
</organism>
<dbReference type="GO" id="GO:0045892">
    <property type="term" value="P:negative regulation of DNA-templated transcription"/>
    <property type="evidence" value="ECO:0007669"/>
    <property type="project" value="TreeGrafter"/>
</dbReference>
<dbReference type="InterPro" id="IPR050707">
    <property type="entry name" value="HTH_MetabolicPath_Reg"/>
</dbReference>
<keyword evidence="2" id="KW-0238">DNA-binding</keyword>
<dbReference type="SMART" id="SM00346">
    <property type="entry name" value="HTH_ICLR"/>
    <property type="match status" value="1"/>
</dbReference>
<evidence type="ECO:0000259" key="4">
    <source>
        <dbReference type="PROSITE" id="PS51077"/>
    </source>
</evidence>
<evidence type="ECO:0000313" key="6">
    <source>
        <dbReference type="EMBL" id="QGG94690.1"/>
    </source>
</evidence>
<dbReference type="InterPro" id="IPR014757">
    <property type="entry name" value="Tscrpt_reg_IclR_C"/>
</dbReference>
<reference evidence="6 7" key="1">
    <citation type="submission" date="2019-11" db="EMBL/GenBank/DDBJ databases">
        <authorList>
            <person name="He Y."/>
        </authorList>
    </citation>
    <scope>NUCLEOTIDE SEQUENCE [LARGE SCALE GENOMIC DNA]</scope>
    <source>
        <strain evidence="6 7">SCSIO 58843</strain>
    </source>
</reference>
<protein>
    <submittedName>
        <fullName evidence="6">Helix-turn-helix domain-containing protein</fullName>
    </submittedName>
</protein>
<dbReference type="PANTHER" id="PTHR30136">
    <property type="entry name" value="HELIX-TURN-HELIX TRANSCRIPTIONAL REGULATOR, ICLR FAMILY"/>
    <property type="match status" value="1"/>
</dbReference>
<accession>A0A5Q2RLF8</accession>
<evidence type="ECO:0000256" key="2">
    <source>
        <dbReference type="ARBA" id="ARBA00023125"/>
    </source>
</evidence>
<dbReference type="Proteomes" id="UP000334019">
    <property type="component" value="Chromosome"/>
</dbReference>
<feature type="domain" description="IclR-ED" evidence="5">
    <location>
        <begin position="93"/>
        <end position="242"/>
    </location>
</feature>
<evidence type="ECO:0000259" key="5">
    <source>
        <dbReference type="PROSITE" id="PS51078"/>
    </source>
</evidence>
<dbReference type="EMBL" id="CP045851">
    <property type="protein sequence ID" value="QGG94690.1"/>
    <property type="molecule type" value="Genomic_DNA"/>
</dbReference>
<dbReference type="KEGG" id="atq:GH723_05955"/>
<sequence>MLRSLSTCGAFDLRRSHDVGLSSRPVEPTVTGVGVIDKAARILAAVEERPLDLTSLIVETGLPRATAHRLAVALEGHGLLRRDADGRFAPGLRLVALGRAAAQALQLPDAARPALEELRDRTGESAQLYVRDGDVRVCVVSLESPHGLRTIVPVGAALPLDAGSAGHVLSGDTGDGTGWIDSVGEREAGVASVSAPVISPDGQVIAAVSVSGPIDRIGREPGARHGDAVVAAAHAVEGALGRVAPG</sequence>
<keyword evidence="3" id="KW-0804">Transcription</keyword>
<dbReference type="InterPro" id="IPR036390">
    <property type="entry name" value="WH_DNA-bd_sf"/>
</dbReference>
<dbReference type="Gene3D" id="1.10.10.10">
    <property type="entry name" value="Winged helix-like DNA-binding domain superfamily/Winged helix DNA-binding domain"/>
    <property type="match status" value="1"/>
</dbReference>
<dbReference type="Gene3D" id="3.30.450.40">
    <property type="match status" value="2"/>
</dbReference>
<dbReference type="InterPro" id="IPR005471">
    <property type="entry name" value="Tscrpt_reg_IclR_N"/>
</dbReference>
<evidence type="ECO:0000313" key="7">
    <source>
        <dbReference type="Proteomes" id="UP000334019"/>
    </source>
</evidence>
<dbReference type="PROSITE" id="PS51078">
    <property type="entry name" value="ICLR_ED"/>
    <property type="match status" value="1"/>
</dbReference>
<keyword evidence="1" id="KW-0805">Transcription regulation</keyword>
<dbReference type="InterPro" id="IPR029016">
    <property type="entry name" value="GAF-like_dom_sf"/>
</dbReference>
<dbReference type="AlphaFoldDB" id="A0A5Q2RLF8"/>
<dbReference type="SUPFAM" id="SSF55781">
    <property type="entry name" value="GAF domain-like"/>
    <property type="match status" value="1"/>
</dbReference>
<dbReference type="SUPFAM" id="SSF46785">
    <property type="entry name" value="Winged helix' DNA-binding domain"/>
    <property type="match status" value="1"/>
</dbReference>
<gene>
    <name evidence="6" type="ORF">GH723_05955</name>
</gene>
<dbReference type="Pfam" id="PF09339">
    <property type="entry name" value="HTH_IclR"/>
    <property type="match status" value="1"/>
</dbReference>
<dbReference type="PANTHER" id="PTHR30136:SF39">
    <property type="entry name" value="TRANSCRIPTIONAL REGULATORY PROTEIN"/>
    <property type="match status" value="1"/>
</dbReference>
<dbReference type="InterPro" id="IPR036388">
    <property type="entry name" value="WH-like_DNA-bd_sf"/>
</dbReference>
<dbReference type="Pfam" id="PF01614">
    <property type="entry name" value="IclR_C"/>
    <property type="match status" value="2"/>
</dbReference>
<feature type="domain" description="HTH iclR-type" evidence="4">
    <location>
        <begin position="33"/>
        <end position="92"/>
    </location>
</feature>
<dbReference type="GO" id="GO:0003677">
    <property type="term" value="F:DNA binding"/>
    <property type="evidence" value="ECO:0007669"/>
    <property type="project" value="UniProtKB-KW"/>
</dbReference>